<keyword evidence="2" id="KW-1185">Reference proteome</keyword>
<dbReference type="Proteomes" id="UP000600547">
    <property type="component" value="Unassembled WGS sequence"/>
</dbReference>
<evidence type="ECO:0000313" key="2">
    <source>
        <dbReference type="Proteomes" id="UP000600547"/>
    </source>
</evidence>
<organism evidence="1 2">
    <name type="scientific">Deinococcus arenae</name>
    <dbReference type="NCBI Taxonomy" id="1452751"/>
    <lineage>
        <taxon>Bacteria</taxon>
        <taxon>Thermotogati</taxon>
        <taxon>Deinococcota</taxon>
        <taxon>Deinococci</taxon>
        <taxon>Deinococcales</taxon>
        <taxon>Deinococcaceae</taxon>
        <taxon>Deinococcus</taxon>
    </lineage>
</organism>
<gene>
    <name evidence="1" type="ORF">GCM10008956_16270</name>
</gene>
<dbReference type="AlphaFoldDB" id="A0A8H9GN79"/>
<sequence length="94" mass="8855">MFASMICAGALAKDLTGACVSSGIAWKLSTGAGAGAAGVGEAGAAVTGAGTVVAGAVTAGLVAAGAQAASVVPSRTVAVIRARRDMRPSLPQRS</sequence>
<reference evidence="2" key="1">
    <citation type="journal article" date="2019" name="Int. J. Syst. Evol. Microbiol.">
        <title>The Global Catalogue of Microorganisms (GCM) 10K type strain sequencing project: providing services to taxonomists for standard genome sequencing and annotation.</title>
        <authorList>
            <consortium name="The Broad Institute Genomics Platform"/>
            <consortium name="The Broad Institute Genome Sequencing Center for Infectious Disease"/>
            <person name="Wu L."/>
            <person name="Ma J."/>
        </authorList>
    </citation>
    <scope>NUCLEOTIDE SEQUENCE [LARGE SCALE GENOMIC DNA]</scope>
    <source>
        <strain evidence="2">JCM 31047</strain>
    </source>
</reference>
<protein>
    <submittedName>
        <fullName evidence="1">Uncharacterized protein</fullName>
    </submittedName>
</protein>
<evidence type="ECO:0000313" key="1">
    <source>
        <dbReference type="EMBL" id="GGM40574.1"/>
    </source>
</evidence>
<comment type="caution">
    <text evidence="1">The sequence shown here is derived from an EMBL/GenBank/DDBJ whole genome shotgun (WGS) entry which is preliminary data.</text>
</comment>
<name>A0A8H9GN79_9DEIO</name>
<proteinExistence type="predicted"/>
<dbReference type="EMBL" id="BMQG01000004">
    <property type="protein sequence ID" value="GGM40574.1"/>
    <property type="molecule type" value="Genomic_DNA"/>
</dbReference>
<accession>A0A8H9GN79</accession>